<comment type="caution">
    <text evidence="1">The sequence shown here is derived from an EMBL/GenBank/DDBJ whole genome shotgun (WGS) entry which is preliminary data.</text>
</comment>
<dbReference type="RefSeq" id="WP_190893066.1">
    <property type="nucleotide sequence ID" value="NZ_JACJTE010000010.1"/>
</dbReference>
<accession>A0ABR8EUS2</accession>
<gene>
    <name evidence="1" type="ORF">H6G95_11795</name>
</gene>
<proteinExistence type="predicted"/>
<reference evidence="1 2" key="1">
    <citation type="journal article" date="2020" name="ISME J.">
        <title>Comparative genomics reveals insights into cyanobacterial evolution and habitat adaptation.</title>
        <authorList>
            <person name="Chen M.Y."/>
            <person name="Teng W.K."/>
            <person name="Zhao L."/>
            <person name="Hu C.X."/>
            <person name="Zhou Y.K."/>
            <person name="Han B.P."/>
            <person name="Song L.R."/>
            <person name="Shu W.S."/>
        </authorList>
    </citation>
    <scope>NUCLEOTIDE SEQUENCE [LARGE SCALE GENOMIC DNA]</scope>
    <source>
        <strain evidence="1 2">FACHB-391</strain>
    </source>
</reference>
<protein>
    <submittedName>
        <fullName evidence="1">Uncharacterized protein</fullName>
    </submittedName>
</protein>
<dbReference type="Gene3D" id="3.90.70.10">
    <property type="entry name" value="Cysteine proteinases"/>
    <property type="match status" value="1"/>
</dbReference>
<dbReference type="Proteomes" id="UP000604661">
    <property type="component" value="Unassembled WGS sequence"/>
</dbReference>
<evidence type="ECO:0000313" key="1">
    <source>
        <dbReference type="EMBL" id="MBD2561289.1"/>
    </source>
</evidence>
<keyword evidence="2" id="KW-1185">Reference proteome</keyword>
<sequence>MNSSSSSRVRGDVKLSNQQSPTPKVAILKFLRLVAEDTNLESQLTQVCVLHEFQLREEATIYGLDGKTEDNTNFLYSVCQGRVQLILSNVTIKPEALTHLLLEVLAVRASLSKLDSYYNPWIANWQEIHYPVVWRVKGDRTLSNPAIGEASWTGYVLLLDLTENLNALKDEKLSLCHYWRTLWHYRKSLREIILASFSRALIKNTAILILDKATSTLDSDLGHQFQQNVV</sequence>
<dbReference type="EMBL" id="JACJTE010000010">
    <property type="protein sequence ID" value="MBD2561289.1"/>
    <property type="molecule type" value="Genomic_DNA"/>
</dbReference>
<name>A0ABR8EUS2_NOSLI</name>
<organism evidence="1 2">
    <name type="scientific">Nostoc linckia FACHB-391</name>
    <dbReference type="NCBI Taxonomy" id="2692906"/>
    <lineage>
        <taxon>Bacteria</taxon>
        <taxon>Bacillati</taxon>
        <taxon>Cyanobacteriota</taxon>
        <taxon>Cyanophyceae</taxon>
        <taxon>Nostocales</taxon>
        <taxon>Nostocaceae</taxon>
        <taxon>Nostoc</taxon>
    </lineage>
</organism>
<evidence type="ECO:0000313" key="2">
    <source>
        <dbReference type="Proteomes" id="UP000604661"/>
    </source>
</evidence>